<feature type="compositionally biased region" description="Low complexity" evidence="1">
    <location>
        <begin position="26"/>
        <end position="50"/>
    </location>
</feature>
<feature type="region of interest" description="Disordered" evidence="1">
    <location>
        <begin position="225"/>
        <end position="248"/>
    </location>
</feature>
<name>A0AAN7VQ46_9PEZI</name>
<feature type="region of interest" description="Disordered" evidence="1">
    <location>
        <begin position="1"/>
        <end position="88"/>
    </location>
</feature>
<feature type="compositionally biased region" description="Low complexity" evidence="1">
    <location>
        <begin position="230"/>
        <end position="242"/>
    </location>
</feature>
<dbReference type="EMBL" id="JAVRQU010000010">
    <property type="protein sequence ID" value="KAK5697972.1"/>
    <property type="molecule type" value="Genomic_DNA"/>
</dbReference>
<reference evidence="2" key="1">
    <citation type="submission" date="2023-08" db="EMBL/GenBank/DDBJ databases">
        <title>Black Yeasts Isolated from many extreme environments.</title>
        <authorList>
            <person name="Coleine C."/>
            <person name="Stajich J.E."/>
            <person name="Selbmann L."/>
        </authorList>
    </citation>
    <scope>NUCLEOTIDE SEQUENCE</scope>
    <source>
        <strain evidence="2">CCFEE 5810</strain>
    </source>
</reference>
<organism evidence="2 3">
    <name type="scientific">Elasticomyces elasticus</name>
    <dbReference type="NCBI Taxonomy" id="574655"/>
    <lineage>
        <taxon>Eukaryota</taxon>
        <taxon>Fungi</taxon>
        <taxon>Dikarya</taxon>
        <taxon>Ascomycota</taxon>
        <taxon>Pezizomycotina</taxon>
        <taxon>Dothideomycetes</taxon>
        <taxon>Dothideomycetidae</taxon>
        <taxon>Mycosphaerellales</taxon>
        <taxon>Teratosphaeriaceae</taxon>
        <taxon>Elasticomyces</taxon>
    </lineage>
</organism>
<proteinExistence type="predicted"/>
<feature type="compositionally biased region" description="Pro residues" evidence="1">
    <location>
        <begin position="51"/>
        <end position="72"/>
    </location>
</feature>
<feature type="compositionally biased region" description="Polar residues" evidence="1">
    <location>
        <begin position="326"/>
        <end position="335"/>
    </location>
</feature>
<feature type="region of interest" description="Disordered" evidence="1">
    <location>
        <begin position="263"/>
        <end position="429"/>
    </location>
</feature>
<evidence type="ECO:0000313" key="2">
    <source>
        <dbReference type="EMBL" id="KAK5697972.1"/>
    </source>
</evidence>
<feature type="compositionally biased region" description="Polar residues" evidence="1">
    <location>
        <begin position="411"/>
        <end position="427"/>
    </location>
</feature>
<evidence type="ECO:0000256" key="1">
    <source>
        <dbReference type="SAM" id="MobiDB-lite"/>
    </source>
</evidence>
<dbReference type="Proteomes" id="UP001310594">
    <property type="component" value="Unassembled WGS sequence"/>
</dbReference>
<feature type="compositionally biased region" description="Acidic residues" evidence="1">
    <location>
        <begin position="374"/>
        <end position="383"/>
    </location>
</feature>
<feature type="compositionally biased region" description="Gly residues" evidence="1">
    <location>
        <begin position="364"/>
        <end position="373"/>
    </location>
</feature>
<accession>A0AAN7VQ46</accession>
<protein>
    <submittedName>
        <fullName evidence="2">Uncharacterized protein</fullName>
    </submittedName>
</protein>
<comment type="caution">
    <text evidence="2">The sequence shown here is derived from an EMBL/GenBank/DDBJ whole genome shotgun (WGS) entry which is preliminary data.</text>
</comment>
<feature type="compositionally biased region" description="Basic residues" evidence="1">
    <location>
        <begin position="270"/>
        <end position="280"/>
    </location>
</feature>
<evidence type="ECO:0000313" key="3">
    <source>
        <dbReference type="Proteomes" id="UP001310594"/>
    </source>
</evidence>
<sequence length="480" mass="51035">MASQNTTALPSEPATPQPSHASLHSTTATTAAAVTKPQSKPPTRSTKPSKTPTPPISPPPTIEAAAPPPRPLPTTMTPTEIATASPETLRAKVTDLQRQLQETKTTTSAHHTLQLHMLAQESSAALERLAVEARMERHESEVIHLSSQRSAKAVQPPSLPEGCIAVNRDLYLRMGNEIRELRDANQAWRDANTGLERVVGRQESEIASLGDKVTLMRERIRENREHLNRVRSGNVSTSSRSSLYGTPQRSQGLEALLQASEMTGLQPQSQHKRKGGHTRNTHSLSSLPATPQRKPIGPPPMAFMTPSNRRTVAKVPATAPMPRTSAMRTPTNVYSQPVLPVPQRERAGSDGTVSASDSDDEVVGEGGMGGELGGEGEDSEAETDILGHGDATDDAVDIGESLASRAASQMLRASQQDGSGMKTSFGSSGEALRQTKLFGAITKGGVLRGEDGMAGKRKRSEEDVGSGVARVGLGISGVRD</sequence>
<dbReference type="AlphaFoldDB" id="A0AAN7VQ46"/>
<gene>
    <name evidence="2" type="ORF">LTR97_006932</name>
</gene>